<evidence type="ECO:0000256" key="4">
    <source>
        <dbReference type="ARBA" id="ARBA00023136"/>
    </source>
</evidence>
<dbReference type="AlphaFoldDB" id="S3D1A3"/>
<feature type="transmembrane region" description="Helical" evidence="5">
    <location>
        <begin position="580"/>
        <end position="601"/>
    </location>
</feature>
<dbReference type="EMBL" id="KE145359">
    <property type="protein sequence ID" value="EPE32292.1"/>
    <property type="molecule type" value="Genomic_DNA"/>
</dbReference>
<dbReference type="eggNOG" id="ENOG502SAMN">
    <property type="taxonomic scope" value="Eukaryota"/>
</dbReference>
<dbReference type="Proteomes" id="UP000016922">
    <property type="component" value="Unassembled WGS sequence"/>
</dbReference>
<keyword evidence="4 5" id="KW-0472">Membrane</keyword>
<keyword evidence="8" id="KW-1185">Reference proteome</keyword>
<evidence type="ECO:0000259" key="6">
    <source>
        <dbReference type="Pfam" id="PF26616"/>
    </source>
</evidence>
<dbReference type="GO" id="GO:0016020">
    <property type="term" value="C:membrane"/>
    <property type="evidence" value="ECO:0007669"/>
    <property type="project" value="UniProtKB-SubCell"/>
</dbReference>
<keyword evidence="3 5" id="KW-1133">Transmembrane helix</keyword>
<reference evidence="7 8" key="1">
    <citation type="journal article" date="2013" name="BMC Genomics">
        <title>Genomics-driven discovery of the pneumocandin biosynthetic gene cluster in the fungus Glarea lozoyensis.</title>
        <authorList>
            <person name="Chen L."/>
            <person name="Yue Q."/>
            <person name="Zhang X."/>
            <person name="Xiang M."/>
            <person name="Wang C."/>
            <person name="Li S."/>
            <person name="Che Y."/>
            <person name="Ortiz-Lopez F.J."/>
            <person name="Bills G.F."/>
            <person name="Liu X."/>
            <person name="An Z."/>
        </authorList>
    </citation>
    <scope>NUCLEOTIDE SEQUENCE [LARGE SCALE GENOMIC DNA]</scope>
    <source>
        <strain evidence="8">ATCC 20868 / MF5171</strain>
    </source>
</reference>
<dbReference type="GO" id="GO:0046873">
    <property type="term" value="F:metal ion transmembrane transporter activity"/>
    <property type="evidence" value="ECO:0007669"/>
    <property type="project" value="InterPro"/>
</dbReference>
<organism evidence="7 8">
    <name type="scientific">Glarea lozoyensis (strain ATCC 20868 / MF5171)</name>
    <dbReference type="NCBI Taxonomy" id="1116229"/>
    <lineage>
        <taxon>Eukaryota</taxon>
        <taxon>Fungi</taxon>
        <taxon>Dikarya</taxon>
        <taxon>Ascomycota</taxon>
        <taxon>Pezizomycotina</taxon>
        <taxon>Leotiomycetes</taxon>
        <taxon>Helotiales</taxon>
        <taxon>Helotiaceae</taxon>
        <taxon>Glarea</taxon>
    </lineage>
</organism>
<feature type="transmembrane region" description="Helical" evidence="5">
    <location>
        <begin position="537"/>
        <end position="560"/>
    </location>
</feature>
<dbReference type="InterPro" id="IPR058257">
    <property type="entry name" value="CorA-like_dom"/>
</dbReference>
<sequence length="625" mass="70677">MADSTGEVKTVVGAELTGYIHKHKLAQFLKDLFGKEIKVFLKSDRFFFYAPRKMEKDELDSGVMSEISLDGGRNALHSTRAQKAHSTASPSQTVSVFNILSSNRNSATDQFFDSILYILTMSDEKSLSEGTKRGLDDEFAFNGWRQYPENVILEPAAVNIQSYKDRLSRCRSRIFSEDSLDLEVAITDLRGDDQRRAVSHDIYTDSQCVENHLEYEEVPNTRIISLHSQTSLDPVKITEECMLKICTHYSIGGEFLDLLLALGNKPKDSDAGLGRTSVTYRPDGSYGKNIDFMSLKGNLLTVATDICYMMVYIEETSGKRTASWPVRQTVVFHRFTPNSDGNLWILIHPMPNSILQQRLQTLILGESNFTNSSGCAKLHLLALSSYIENWRWYLKALSDEFEEIADQALTLEFSRPEDYKDGYKTLTQLQYLQERLFPLKARFETSHSVVCSLMELADKFYAEGHYDETLRQAFSNNLRNFASKYQGHSTSSDLLVSRVSGLIKLLSVTLNLKNQATSVDINHNMLTLTKDTVDDSATVRVVTLVTLIYLPASFISSLLGMNLFSYTGRNGDGFEISNQFWIFIALSVPLTILTVGSWSYISYKRRRNKALQNLALKEQHPGVEV</sequence>
<accession>S3D1A3</accession>
<evidence type="ECO:0000313" key="7">
    <source>
        <dbReference type="EMBL" id="EPE32292.1"/>
    </source>
</evidence>
<keyword evidence="2 5" id="KW-0812">Transmembrane</keyword>
<dbReference type="STRING" id="1116229.S3D1A3"/>
<dbReference type="Gene3D" id="1.20.58.340">
    <property type="entry name" value="Magnesium transport protein CorA, transmembrane region"/>
    <property type="match status" value="1"/>
</dbReference>
<feature type="domain" description="CorA-like transporter" evidence="6">
    <location>
        <begin position="142"/>
        <end position="408"/>
    </location>
</feature>
<comment type="subcellular location">
    <subcellularLocation>
        <location evidence="1">Membrane</location>
        <topology evidence="1">Multi-pass membrane protein</topology>
    </subcellularLocation>
</comment>
<dbReference type="RefSeq" id="XP_008080304.1">
    <property type="nucleotide sequence ID" value="XM_008082113.1"/>
</dbReference>
<protein>
    <submittedName>
        <fullName evidence="7">Magnesium transport protein CorA, transmembrane region</fullName>
    </submittedName>
</protein>
<dbReference type="OrthoDB" id="5396681at2759"/>
<dbReference type="KEGG" id="glz:GLAREA_07425"/>
<evidence type="ECO:0000256" key="5">
    <source>
        <dbReference type="SAM" id="Phobius"/>
    </source>
</evidence>
<evidence type="ECO:0000256" key="1">
    <source>
        <dbReference type="ARBA" id="ARBA00004141"/>
    </source>
</evidence>
<dbReference type="InterPro" id="IPR045863">
    <property type="entry name" value="CorA_TM1_TM2"/>
</dbReference>
<evidence type="ECO:0000313" key="8">
    <source>
        <dbReference type="Proteomes" id="UP000016922"/>
    </source>
</evidence>
<dbReference type="SUPFAM" id="SSF144083">
    <property type="entry name" value="Magnesium transport protein CorA, transmembrane region"/>
    <property type="match status" value="1"/>
</dbReference>
<evidence type="ECO:0000256" key="2">
    <source>
        <dbReference type="ARBA" id="ARBA00022692"/>
    </source>
</evidence>
<dbReference type="HOGENOM" id="CLU_029947_2_0_1"/>
<gene>
    <name evidence="7" type="ORF">GLAREA_07425</name>
</gene>
<dbReference type="Pfam" id="PF26616">
    <property type="entry name" value="CorA-like"/>
    <property type="match status" value="1"/>
</dbReference>
<proteinExistence type="predicted"/>
<dbReference type="GeneID" id="19466478"/>
<name>S3D1A3_GLAL2</name>
<evidence type="ECO:0000256" key="3">
    <source>
        <dbReference type="ARBA" id="ARBA00022989"/>
    </source>
</evidence>